<sequence>MEFFLNGNGLKSKVLTTENDNEIWIHAKNIRRERTGVHATIEIVLDTTSLAWSQFNIERDEDRGRLANKAYRGLGTAVDSSIYPKEYLAHEMDLFCRDLWEAYIATSIPDEIEGDATSEPLKFVLKPYIMEGGGTILFGPPGRGKSYTSQLIAVSIDSGEKQFWEVEQTKTLLINLERSASSIRRRLGCVNTVLGLDPQRKLLVLNARGKSLADLKDVLERTVARFTVGFIVLDSISRAGYGDLNENRPVNSIVDTLNNLCPTWLALAHTPRADETHVFGSQMFDAGADVMVQLLSQVKGALNLGVGLQVKKANDMGPVDLSVLSFTFDDFGLSGVRYASPREFLEIEAQRKIDTTPMIQEFLLDMGPSAVDVIAEHVGKDRSTVQKILSKEPLFTVVNRTGRAHLWNIRESNRS</sequence>
<dbReference type="Gene3D" id="3.40.50.300">
    <property type="entry name" value="P-loop containing nucleotide triphosphate hydrolases"/>
    <property type="match status" value="1"/>
</dbReference>
<organism evidence="1">
    <name type="scientific">marine sediment metagenome</name>
    <dbReference type="NCBI Taxonomy" id="412755"/>
    <lineage>
        <taxon>unclassified sequences</taxon>
        <taxon>metagenomes</taxon>
        <taxon>ecological metagenomes</taxon>
    </lineage>
</organism>
<comment type="caution">
    <text evidence="1">The sequence shown here is derived from an EMBL/GenBank/DDBJ whole genome shotgun (WGS) entry which is preliminary data.</text>
</comment>
<name>A0A0F9PN93_9ZZZZ</name>
<protein>
    <submittedName>
        <fullName evidence="1">Uncharacterized protein</fullName>
    </submittedName>
</protein>
<reference evidence="1" key="1">
    <citation type="journal article" date="2015" name="Nature">
        <title>Complex archaea that bridge the gap between prokaryotes and eukaryotes.</title>
        <authorList>
            <person name="Spang A."/>
            <person name="Saw J.H."/>
            <person name="Jorgensen S.L."/>
            <person name="Zaremba-Niedzwiedzka K."/>
            <person name="Martijn J."/>
            <person name="Lind A.E."/>
            <person name="van Eijk R."/>
            <person name="Schleper C."/>
            <person name="Guy L."/>
            <person name="Ettema T.J."/>
        </authorList>
    </citation>
    <scope>NUCLEOTIDE SEQUENCE</scope>
</reference>
<dbReference type="AlphaFoldDB" id="A0A0F9PN93"/>
<dbReference type="Pfam" id="PF13481">
    <property type="entry name" value="AAA_25"/>
    <property type="match status" value="1"/>
</dbReference>
<dbReference type="SUPFAM" id="SSF52540">
    <property type="entry name" value="P-loop containing nucleoside triphosphate hydrolases"/>
    <property type="match status" value="1"/>
</dbReference>
<evidence type="ECO:0000313" key="1">
    <source>
        <dbReference type="EMBL" id="KKN02546.1"/>
    </source>
</evidence>
<proteinExistence type="predicted"/>
<gene>
    <name evidence="1" type="ORF">LCGC14_1116550</name>
</gene>
<dbReference type="InterPro" id="IPR027417">
    <property type="entry name" value="P-loop_NTPase"/>
</dbReference>
<dbReference type="EMBL" id="LAZR01005137">
    <property type="protein sequence ID" value="KKN02546.1"/>
    <property type="molecule type" value="Genomic_DNA"/>
</dbReference>
<accession>A0A0F9PN93</accession>